<dbReference type="SUPFAM" id="SSF52518">
    <property type="entry name" value="Thiamin diphosphate-binding fold (THDP-binding)"/>
    <property type="match status" value="2"/>
</dbReference>
<feature type="binding site" evidence="14">
    <location>
        <position position="519"/>
    </location>
    <ligand>
        <name>substrate</name>
    </ligand>
</feature>
<evidence type="ECO:0000256" key="9">
    <source>
        <dbReference type="ARBA" id="ARBA00022842"/>
    </source>
</evidence>
<evidence type="ECO:0000256" key="13">
    <source>
        <dbReference type="PIRSR" id="PIRSR605478-1"/>
    </source>
</evidence>
<feature type="binding site" evidence="14">
    <location>
        <position position="260"/>
    </location>
    <ligand>
        <name>substrate</name>
    </ligand>
</feature>
<dbReference type="CDD" id="cd02012">
    <property type="entry name" value="TPP_TK"/>
    <property type="match status" value="1"/>
</dbReference>
<feature type="binding site" evidence="14">
    <location>
        <position position="468"/>
    </location>
    <ligand>
        <name>substrate</name>
    </ligand>
</feature>
<feature type="binding site" evidence="14">
    <location>
        <position position="29"/>
    </location>
    <ligand>
        <name>substrate</name>
    </ligand>
</feature>
<comment type="cofactor">
    <cofactor evidence="15">
        <name>thiamine diphosphate</name>
        <dbReference type="ChEBI" id="CHEBI:58937"/>
    </cofactor>
    <text evidence="15">Binds 1 thiamine pyrophosphate per subunit. During the reaction, the substrate forms a covalent intermediate with the cofactor.</text>
</comment>
<dbReference type="FunFam" id="3.40.50.920:FF:000003">
    <property type="entry name" value="Transketolase"/>
    <property type="match status" value="1"/>
</dbReference>
<comment type="caution">
    <text evidence="20">The sequence shown here is derived from an EMBL/GenBank/DDBJ whole genome shotgun (WGS) entry which is preliminary data.</text>
</comment>
<evidence type="ECO:0000256" key="12">
    <source>
        <dbReference type="NCBIfam" id="TIGR00232"/>
    </source>
</evidence>
<comment type="function">
    <text evidence="18">Catalyzes the transfer of a two-carbon ketol group from a ketose donor to an aldose acceptor, via a covalent intermediate with the cofactor thiamine pyrophosphate.</text>
</comment>
<dbReference type="PANTHER" id="PTHR43522">
    <property type="entry name" value="TRANSKETOLASE"/>
    <property type="match status" value="1"/>
</dbReference>
<dbReference type="PANTHER" id="PTHR43522:SF2">
    <property type="entry name" value="TRANSKETOLASE 1-RELATED"/>
    <property type="match status" value="1"/>
</dbReference>
<dbReference type="Gene3D" id="3.40.50.920">
    <property type="match status" value="1"/>
</dbReference>
<dbReference type="SUPFAM" id="SSF52922">
    <property type="entry name" value="TK C-terminal domain-like"/>
    <property type="match status" value="1"/>
</dbReference>
<dbReference type="InterPro" id="IPR009014">
    <property type="entry name" value="Transketo_C/PFOR_II"/>
</dbReference>
<evidence type="ECO:0000256" key="5">
    <source>
        <dbReference type="ARBA" id="ARBA00013152"/>
    </source>
</evidence>
<feature type="domain" description="Transketolase-like pyrimidine-binding" evidence="19">
    <location>
        <begin position="352"/>
        <end position="524"/>
    </location>
</feature>
<proteinExistence type="inferred from homology"/>
<feature type="binding site" evidence="15">
    <location>
        <position position="436"/>
    </location>
    <ligand>
        <name>thiamine diphosphate</name>
        <dbReference type="ChEBI" id="CHEBI:58937"/>
    </ligand>
</feature>
<comment type="cofactor">
    <cofactor evidence="2">
        <name>Co(2+)</name>
        <dbReference type="ChEBI" id="CHEBI:48828"/>
    </cofactor>
</comment>
<feature type="binding site" evidence="14">
    <location>
        <position position="472"/>
    </location>
    <ligand>
        <name>substrate</name>
    </ligand>
</feature>
<feature type="site" description="Important for catalytic activity" evidence="17">
    <location>
        <position position="260"/>
    </location>
</feature>
<dbReference type="InterPro" id="IPR005475">
    <property type="entry name" value="Transketolase-like_Pyr-bd"/>
</dbReference>
<dbReference type="SMART" id="SM00861">
    <property type="entry name" value="Transket_pyr"/>
    <property type="match status" value="1"/>
</dbReference>
<dbReference type="FunFam" id="3.40.50.970:FF:000003">
    <property type="entry name" value="Transketolase"/>
    <property type="match status" value="1"/>
</dbReference>
<evidence type="ECO:0000256" key="2">
    <source>
        <dbReference type="ARBA" id="ARBA00001941"/>
    </source>
</evidence>
<dbReference type="AlphaFoldDB" id="A0A367X171"/>
<comment type="cofactor">
    <cofactor evidence="16">
        <name>Mg(2+)</name>
        <dbReference type="ChEBI" id="CHEBI:18420"/>
    </cofactor>
    <text evidence="16">Binds 1 Mg(2+) ion per subunit. Can also utilize other divalent metal cations, such as Ca(2+), Mn(2+) and Co(2+).</text>
</comment>
<dbReference type="PROSITE" id="PS00802">
    <property type="entry name" value="TRANSKETOLASE_2"/>
    <property type="match status" value="1"/>
</dbReference>
<keyword evidence="7 16" id="KW-0479">Metal-binding</keyword>
<dbReference type="FunFam" id="3.40.50.970:FF:000004">
    <property type="entry name" value="Transketolase"/>
    <property type="match status" value="1"/>
</dbReference>
<evidence type="ECO:0000256" key="7">
    <source>
        <dbReference type="ARBA" id="ARBA00022723"/>
    </source>
</evidence>
<evidence type="ECO:0000256" key="15">
    <source>
        <dbReference type="PIRSR" id="PIRSR605478-3"/>
    </source>
</evidence>
<dbReference type="InterPro" id="IPR005474">
    <property type="entry name" value="Transketolase_N"/>
</dbReference>
<protein>
    <recommendedName>
        <fullName evidence="5 12">Transketolase</fullName>
        <ecNumber evidence="5 12">2.2.1.1</ecNumber>
    </recommendedName>
</protein>
<evidence type="ECO:0000256" key="18">
    <source>
        <dbReference type="RuleBase" id="RU004996"/>
    </source>
</evidence>
<keyword evidence="10 15" id="KW-0786">Thiamine pyrophosphate</keyword>
<comment type="catalytic activity">
    <reaction evidence="11 18">
        <text>D-sedoheptulose 7-phosphate + D-glyceraldehyde 3-phosphate = aldehydo-D-ribose 5-phosphate + D-xylulose 5-phosphate</text>
        <dbReference type="Rhea" id="RHEA:10508"/>
        <dbReference type="ChEBI" id="CHEBI:57483"/>
        <dbReference type="ChEBI" id="CHEBI:57737"/>
        <dbReference type="ChEBI" id="CHEBI:58273"/>
        <dbReference type="ChEBI" id="CHEBI:59776"/>
        <dbReference type="EC" id="2.2.1.1"/>
    </reaction>
</comment>
<dbReference type="Pfam" id="PF00456">
    <property type="entry name" value="Transketolase_N"/>
    <property type="match status" value="1"/>
</dbReference>
<dbReference type="GO" id="GO:0009052">
    <property type="term" value="P:pentose-phosphate shunt, non-oxidative branch"/>
    <property type="evidence" value="ECO:0007669"/>
    <property type="project" value="UniProtKB-ARBA"/>
</dbReference>
<reference evidence="20 21" key="1">
    <citation type="submission" date="2014-07" db="EMBL/GenBank/DDBJ databases">
        <title>Draft genome sequence of Thalassospira xiamenensis IB13.</title>
        <authorList>
            <person name="Lai Q."/>
            <person name="Shao Z."/>
        </authorList>
    </citation>
    <scope>NUCLEOTIDE SEQUENCE [LARGE SCALE GENOMIC DNA]</scope>
    <source>
        <strain evidence="20 21">IB13</strain>
    </source>
</reference>
<dbReference type="InterPro" id="IPR049557">
    <property type="entry name" value="Transketolase_CS"/>
</dbReference>
<comment type="cofactor">
    <cofactor evidence="18">
        <name>Mg(2+)</name>
        <dbReference type="ChEBI" id="CHEBI:18420"/>
    </cofactor>
    <cofactor evidence="18">
        <name>Ca(2+)</name>
        <dbReference type="ChEBI" id="CHEBI:29108"/>
    </cofactor>
    <cofactor evidence="18">
        <name>Mn(2+)</name>
        <dbReference type="ChEBI" id="CHEBI:29035"/>
    </cofactor>
    <cofactor evidence="18">
        <name>Co(2+)</name>
        <dbReference type="ChEBI" id="CHEBI:48828"/>
    </cofactor>
    <text evidence="18">Binds 1 Mg(2+) ion per subunit. Can also utilize other divalent metal cations, such as Ca(2+), Mn(2+) and Co(2+).</text>
</comment>
<organism evidence="20 21">
    <name type="scientific">Thalassospira xiamenensis</name>
    <dbReference type="NCBI Taxonomy" id="220697"/>
    <lineage>
        <taxon>Bacteria</taxon>
        <taxon>Pseudomonadati</taxon>
        <taxon>Pseudomonadota</taxon>
        <taxon>Alphaproteobacteria</taxon>
        <taxon>Rhodospirillales</taxon>
        <taxon>Thalassospiraceae</taxon>
        <taxon>Thalassospira</taxon>
    </lineage>
</organism>
<feature type="binding site" evidence="16">
    <location>
        <position position="186"/>
    </location>
    <ligand>
        <name>Mg(2+)</name>
        <dbReference type="ChEBI" id="CHEBI:18420"/>
    </ligand>
</feature>
<dbReference type="GO" id="GO:0046872">
    <property type="term" value="F:metal ion binding"/>
    <property type="evidence" value="ECO:0007669"/>
    <property type="project" value="UniProtKB-KW"/>
</dbReference>
<accession>A0A367X171</accession>
<name>A0A367X171_9PROT</name>
<dbReference type="InterPro" id="IPR005478">
    <property type="entry name" value="Transketolase_bac-like"/>
</dbReference>
<dbReference type="EC" id="2.2.1.1" evidence="5 12"/>
<dbReference type="Pfam" id="PF22613">
    <property type="entry name" value="Transketolase_C_1"/>
    <property type="match status" value="1"/>
</dbReference>
<dbReference type="Pfam" id="PF02779">
    <property type="entry name" value="Transket_pyr"/>
    <property type="match status" value="1"/>
</dbReference>
<gene>
    <name evidence="20" type="ORF">TH44_17285</name>
</gene>
<evidence type="ECO:0000256" key="14">
    <source>
        <dbReference type="PIRSR" id="PIRSR605478-2"/>
    </source>
</evidence>
<keyword evidence="8 18" id="KW-0106">Calcium</keyword>
<evidence type="ECO:0000313" key="20">
    <source>
        <dbReference type="EMBL" id="RCK47425.1"/>
    </source>
</evidence>
<dbReference type="NCBIfam" id="TIGR00232">
    <property type="entry name" value="tktlase_bact"/>
    <property type="match status" value="1"/>
</dbReference>
<evidence type="ECO:0000256" key="3">
    <source>
        <dbReference type="ARBA" id="ARBA00007131"/>
    </source>
</evidence>
<evidence type="ECO:0000259" key="19">
    <source>
        <dbReference type="SMART" id="SM00861"/>
    </source>
</evidence>
<feature type="binding site" evidence="14">
    <location>
        <position position="382"/>
    </location>
    <ligand>
        <name>substrate</name>
    </ligand>
</feature>
<evidence type="ECO:0000256" key="11">
    <source>
        <dbReference type="ARBA" id="ARBA00049473"/>
    </source>
</evidence>
<keyword evidence="9 16" id="KW-0460">Magnesium</keyword>
<feature type="binding site" evidence="15">
    <location>
        <position position="69"/>
    </location>
    <ligand>
        <name>thiamine diphosphate</name>
        <dbReference type="ChEBI" id="CHEBI:58937"/>
    </ligand>
</feature>
<feature type="active site" description="Proton donor" evidence="13">
    <location>
        <position position="410"/>
    </location>
</feature>
<feature type="site" description="Important for catalytic activity" evidence="17">
    <location>
        <position position="29"/>
    </location>
</feature>
<evidence type="ECO:0000256" key="4">
    <source>
        <dbReference type="ARBA" id="ARBA00011738"/>
    </source>
</evidence>
<feature type="binding site" evidence="14">
    <location>
        <position position="355"/>
    </location>
    <ligand>
        <name>substrate</name>
    </ligand>
</feature>
<dbReference type="PROSITE" id="PS00801">
    <property type="entry name" value="TRANSKETOLASE_1"/>
    <property type="match status" value="1"/>
</dbReference>
<dbReference type="RefSeq" id="WP_062960097.1">
    <property type="nucleotide sequence ID" value="NZ_JALLPZ010000001.1"/>
</dbReference>
<dbReference type="InterPro" id="IPR055152">
    <property type="entry name" value="Transketolase-like_C_2"/>
</dbReference>
<feature type="binding site" evidence="15">
    <location>
        <position position="186"/>
    </location>
    <ligand>
        <name>thiamine diphosphate</name>
        <dbReference type="ChEBI" id="CHEBI:58937"/>
    </ligand>
</feature>
<feature type="binding site" evidence="15">
    <location>
        <position position="260"/>
    </location>
    <ligand>
        <name>thiamine diphosphate</name>
        <dbReference type="ChEBI" id="CHEBI:58937"/>
    </ligand>
</feature>
<dbReference type="GO" id="GO:0004802">
    <property type="term" value="F:transketolase activity"/>
    <property type="evidence" value="ECO:0007669"/>
    <property type="project" value="UniProtKB-UniRule"/>
</dbReference>
<evidence type="ECO:0000256" key="1">
    <source>
        <dbReference type="ARBA" id="ARBA00001913"/>
    </source>
</evidence>
<feature type="binding site" evidence="15">
    <location>
        <begin position="118"/>
        <end position="120"/>
    </location>
    <ligand>
        <name>thiamine diphosphate</name>
        <dbReference type="ChEBI" id="CHEBI:58937"/>
    </ligand>
</feature>
<comment type="similarity">
    <text evidence="3 18">Belongs to the transketolase family.</text>
</comment>
<dbReference type="InterPro" id="IPR029061">
    <property type="entry name" value="THDP-binding"/>
</dbReference>
<comment type="cofactor">
    <cofactor evidence="1">
        <name>Ca(2+)</name>
        <dbReference type="ChEBI" id="CHEBI:29108"/>
    </cofactor>
</comment>
<evidence type="ECO:0000313" key="21">
    <source>
        <dbReference type="Proteomes" id="UP000252266"/>
    </source>
</evidence>
<evidence type="ECO:0000256" key="8">
    <source>
        <dbReference type="ARBA" id="ARBA00022837"/>
    </source>
</evidence>
<evidence type="ECO:0000256" key="10">
    <source>
        <dbReference type="ARBA" id="ARBA00023052"/>
    </source>
</evidence>
<feature type="binding site" evidence="14">
    <location>
        <position position="460"/>
    </location>
    <ligand>
        <name>substrate</name>
    </ligand>
</feature>
<dbReference type="Gene3D" id="3.40.50.970">
    <property type="match status" value="2"/>
</dbReference>
<dbReference type="CDD" id="cd07033">
    <property type="entry name" value="TPP_PYR_DXS_TK_like"/>
    <property type="match status" value="1"/>
</dbReference>
<sequence length="660" mass="71072">MTTQSEHNRMANAIRFLSADAVEKANSGHPGMPMGMADVATVLYTKFLKFDPKHPNWPDRDRFILSAGHGSMLLYSLLHLTGYEDFDLDQIKNFRQMGFRTAGHPEYGHGAGIETTTGPLGQGIATSVGFALGERIMNARFGNDVVDHFTYVIAGDGCLMEGISQEAISMAGHLKLSKLIVLFDDNGISIDGPTSLSTSEDHKKRFEAAGWDVQQIDGHDPVAIEAAIAKAKTTNTPSMIACKTEIGFGAPTKGGTSATHGSPLGATELAGAREKLGWTAEPFDIPADILDAWRNAGARGKADFDAWGSRFENLEASLKDEFERRVEGKLPENWIDAFNDYKKQITAELPKVATRKSSQNVLEVLTKAIPEMIGGSADLTGSNNTKTGVQAPITADGGYHGGYIYYGIREHGMAAAMNGLALHGGVLPYGGTFLVFTDYCRPAIRLSALMNQRVVYVMTHDSIGLGEDGPTHQPVEHVASLRAMPNVTVIRPADAVETAEAWAMAITNETGPTVMALTRQNLPTLRTEYREDNLVARGGYVISDCDGDRQVTLIATGSEVEIAVNAQAKLKADGINAAVVSLPSWELFDAQSPEYRKEVLGDKPRIAIEALSVFGWEKYVGDNGKVIGMHGFGASAPAEVLYEHFGITAEALVKAAKELV</sequence>
<dbReference type="InterPro" id="IPR033247">
    <property type="entry name" value="Transketolase_fam"/>
</dbReference>
<dbReference type="EMBL" id="JPWJ01000010">
    <property type="protein sequence ID" value="RCK47425.1"/>
    <property type="molecule type" value="Genomic_DNA"/>
</dbReference>
<evidence type="ECO:0000256" key="16">
    <source>
        <dbReference type="PIRSR" id="PIRSR605478-4"/>
    </source>
</evidence>
<evidence type="ECO:0000256" key="17">
    <source>
        <dbReference type="PIRSR" id="PIRSR605478-5"/>
    </source>
</evidence>
<dbReference type="GO" id="GO:0005829">
    <property type="term" value="C:cytosol"/>
    <property type="evidence" value="ECO:0007669"/>
    <property type="project" value="TreeGrafter"/>
</dbReference>
<evidence type="ECO:0000256" key="6">
    <source>
        <dbReference type="ARBA" id="ARBA00022679"/>
    </source>
</evidence>
<dbReference type="Proteomes" id="UP000252266">
    <property type="component" value="Unassembled WGS sequence"/>
</dbReference>
<feature type="binding site" evidence="16">
    <location>
        <position position="188"/>
    </location>
    <ligand>
        <name>Mg(2+)</name>
        <dbReference type="ChEBI" id="CHEBI:18420"/>
    </ligand>
</feature>
<dbReference type="InterPro" id="IPR020826">
    <property type="entry name" value="Transketolase_BS"/>
</dbReference>
<comment type="subunit">
    <text evidence="4 18">Homodimer.</text>
</comment>
<feature type="binding site" evidence="16">
    <location>
        <position position="156"/>
    </location>
    <ligand>
        <name>Mg(2+)</name>
        <dbReference type="ChEBI" id="CHEBI:18420"/>
    </ligand>
</feature>
<feature type="binding site" evidence="15">
    <location>
        <position position="157"/>
    </location>
    <ligand>
        <name>thiamine diphosphate</name>
        <dbReference type="ChEBI" id="CHEBI:58937"/>
    </ligand>
</feature>
<keyword evidence="6 18" id="KW-0808">Transferase</keyword>